<organism evidence="3 4">
    <name type="scientific">Abeliophyllum distichum</name>
    <dbReference type="NCBI Taxonomy" id="126358"/>
    <lineage>
        <taxon>Eukaryota</taxon>
        <taxon>Viridiplantae</taxon>
        <taxon>Streptophyta</taxon>
        <taxon>Embryophyta</taxon>
        <taxon>Tracheophyta</taxon>
        <taxon>Spermatophyta</taxon>
        <taxon>Magnoliopsida</taxon>
        <taxon>eudicotyledons</taxon>
        <taxon>Gunneridae</taxon>
        <taxon>Pentapetalae</taxon>
        <taxon>asterids</taxon>
        <taxon>lamiids</taxon>
        <taxon>Lamiales</taxon>
        <taxon>Oleaceae</taxon>
        <taxon>Forsythieae</taxon>
        <taxon>Abeliophyllum</taxon>
    </lineage>
</organism>
<proteinExistence type="predicted"/>
<keyword evidence="2" id="KW-0812">Transmembrane</keyword>
<protein>
    <submittedName>
        <fullName evidence="3">Uncharacterized protein</fullName>
    </submittedName>
</protein>
<evidence type="ECO:0000313" key="4">
    <source>
        <dbReference type="Proteomes" id="UP001604336"/>
    </source>
</evidence>
<feature type="compositionally biased region" description="Polar residues" evidence="1">
    <location>
        <begin position="17"/>
        <end position="26"/>
    </location>
</feature>
<sequence>MLGHGSPVSPNPHAGHTSHQTGPTPSQSIQLTAILGTAPSETAAFSTGRAPIRPPPVGAPSSGEQFDRSFDHSLAPANLGPAFNLSSRRWPELVIAVWVLGEMEAEIRNWWPDIDKFVGVCCGCGGVAVMLLGFVVVVVAVAVV</sequence>
<evidence type="ECO:0000313" key="3">
    <source>
        <dbReference type="EMBL" id="KAL2510708.1"/>
    </source>
</evidence>
<keyword evidence="4" id="KW-1185">Reference proteome</keyword>
<evidence type="ECO:0000256" key="1">
    <source>
        <dbReference type="SAM" id="MobiDB-lite"/>
    </source>
</evidence>
<feature type="region of interest" description="Disordered" evidence="1">
    <location>
        <begin position="1"/>
        <end position="26"/>
    </location>
</feature>
<dbReference type="EMBL" id="JBFOLK010000005">
    <property type="protein sequence ID" value="KAL2510708.1"/>
    <property type="molecule type" value="Genomic_DNA"/>
</dbReference>
<evidence type="ECO:0000256" key="2">
    <source>
        <dbReference type="SAM" id="Phobius"/>
    </source>
</evidence>
<dbReference type="AlphaFoldDB" id="A0ABD1TDT5"/>
<gene>
    <name evidence="3" type="ORF">Adt_16308</name>
</gene>
<feature type="transmembrane region" description="Helical" evidence="2">
    <location>
        <begin position="117"/>
        <end position="143"/>
    </location>
</feature>
<reference evidence="4" key="1">
    <citation type="submission" date="2024-07" db="EMBL/GenBank/DDBJ databases">
        <title>Two chromosome-level genome assemblies of Korean endemic species Abeliophyllum distichum and Forsythia ovata (Oleaceae).</title>
        <authorList>
            <person name="Jang H."/>
        </authorList>
    </citation>
    <scope>NUCLEOTIDE SEQUENCE [LARGE SCALE GENOMIC DNA]</scope>
</reference>
<dbReference type="Proteomes" id="UP001604336">
    <property type="component" value="Unassembled WGS sequence"/>
</dbReference>
<name>A0ABD1TDT5_9LAMI</name>
<keyword evidence="2" id="KW-0472">Membrane</keyword>
<accession>A0ABD1TDT5</accession>
<feature type="region of interest" description="Disordered" evidence="1">
    <location>
        <begin position="41"/>
        <end position="66"/>
    </location>
</feature>
<keyword evidence="2" id="KW-1133">Transmembrane helix</keyword>
<comment type="caution">
    <text evidence="3">The sequence shown here is derived from an EMBL/GenBank/DDBJ whole genome shotgun (WGS) entry which is preliminary data.</text>
</comment>